<dbReference type="InterPro" id="IPR036237">
    <property type="entry name" value="Xyl_isomerase-like_sf"/>
</dbReference>
<dbReference type="EMBL" id="ABCK01000005">
    <property type="protein sequence ID" value="EDM28424.1"/>
    <property type="molecule type" value="Genomic_DNA"/>
</dbReference>
<keyword evidence="3" id="KW-1185">Reference proteome</keyword>
<gene>
    <name evidence="2" type="ORF">LNTAR_10926</name>
</gene>
<dbReference type="InterPro" id="IPR013022">
    <property type="entry name" value="Xyl_isomerase-like_TIM-brl"/>
</dbReference>
<dbReference type="STRING" id="313628.LNTAR_10926"/>
<dbReference type="AlphaFoldDB" id="A6DIY8"/>
<dbReference type="Gene3D" id="3.20.20.150">
    <property type="entry name" value="Divalent-metal-dependent TIM barrel enzymes"/>
    <property type="match status" value="1"/>
</dbReference>
<protein>
    <submittedName>
        <fullName evidence="2">Probable D-tagatose 3-epimerase</fullName>
    </submittedName>
</protein>
<name>A6DIY8_9BACT</name>
<dbReference type="OrthoDB" id="9779184at2"/>
<dbReference type="PANTHER" id="PTHR12110">
    <property type="entry name" value="HYDROXYPYRUVATE ISOMERASE"/>
    <property type="match status" value="1"/>
</dbReference>
<evidence type="ECO:0000259" key="1">
    <source>
        <dbReference type="Pfam" id="PF01261"/>
    </source>
</evidence>
<dbReference type="Proteomes" id="UP000004947">
    <property type="component" value="Unassembled WGS sequence"/>
</dbReference>
<dbReference type="Pfam" id="PF01261">
    <property type="entry name" value="AP_endonuc_2"/>
    <property type="match status" value="1"/>
</dbReference>
<dbReference type="PANTHER" id="PTHR12110:SF21">
    <property type="entry name" value="XYLOSE ISOMERASE-LIKE TIM BARREL DOMAIN-CONTAINING PROTEIN"/>
    <property type="match status" value="1"/>
</dbReference>
<feature type="domain" description="Xylose isomerase-like TIM barrel" evidence="1">
    <location>
        <begin position="20"/>
        <end position="268"/>
    </location>
</feature>
<dbReference type="eggNOG" id="COG1082">
    <property type="taxonomic scope" value="Bacteria"/>
</dbReference>
<organism evidence="2 3">
    <name type="scientific">Lentisphaera araneosa HTCC2155</name>
    <dbReference type="NCBI Taxonomy" id="313628"/>
    <lineage>
        <taxon>Bacteria</taxon>
        <taxon>Pseudomonadati</taxon>
        <taxon>Lentisphaerota</taxon>
        <taxon>Lentisphaeria</taxon>
        <taxon>Lentisphaerales</taxon>
        <taxon>Lentisphaeraceae</taxon>
        <taxon>Lentisphaera</taxon>
    </lineage>
</organism>
<proteinExistence type="predicted"/>
<sequence length="279" mass="31500">MKYAICNETYQNWSFEDTCRDIASHGYQGVEIAPFTLKKNPEELTISEAKTFAKIAKAHDLEVAGLHWLLTKPVGLHISTPDCEVRKRTTNFLQHLVRLNAAMGGDVLVFGSPMSRNVPEGEDYNEYWDRARDSIAIMANEAENEGGIIAIEPLGHVETNFFTSAEETIKMIKEINSPNCRLHLDVKAMSYEDKAIADIIADSAEYLEHFHANDPNLRGPGTGDIDYAPIYKALNKINYSKWLSIEVFNYDEGPENIARNSIEFLKNCEKKYESSQTIS</sequence>
<reference evidence="2 3" key="1">
    <citation type="journal article" date="2010" name="J. Bacteriol.">
        <title>Genome sequence of Lentisphaera araneosa HTCC2155T, the type species of the order Lentisphaerales in the phylum Lentisphaerae.</title>
        <authorList>
            <person name="Thrash J.C."/>
            <person name="Cho J.C."/>
            <person name="Vergin K.L."/>
            <person name="Morris R.M."/>
            <person name="Giovannoni S.J."/>
        </authorList>
    </citation>
    <scope>NUCLEOTIDE SEQUENCE [LARGE SCALE GENOMIC DNA]</scope>
    <source>
        <strain evidence="2 3">HTCC2155</strain>
    </source>
</reference>
<dbReference type="InterPro" id="IPR050312">
    <property type="entry name" value="IolE/XylAMocC-like"/>
</dbReference>
<evidence type="ECO:0000313" key="2">
    <source>
        <dbReference type="EMBL" id="EDM28424.1"/>
    </source>
</evidence>
<comment type="caution">
    <text evidence="2">The sequence shown here is derived from an EMBL/GenBank/DDBJ whole genome shotgun (WGS) entry which is preliminary data.</text>
</comment>
<accession>A6DIY8</accession>
<dbReference type="RefSeq" id="WP_007277864.1">
    <property type="nucleotide sequence ID" value="NZ_ABCK01000005.1"/>
</dbReference>
<evidence type="ECO:0000313" key="3">
    <source>
        <dbReference type="Proteomes" id="UP000004947"/>
    </source>
</evidence>
<dbReference type="SUPFAM" id="SSF51658">
    <property type="entry name" value="Xylose isomerase-like"/>
    <property type="match status" value="1"/>
</dbReference>